<sequence length="439" mass="50366">MEKAGKIKNEKSKQNIKKYRQNAEHAVNEKNNEENKKKGKKRIVLILVMIFIIIFLVSGVLIYFNNKTFKTKVNGALSNVPEFIGSHFGDQPTEENKEEMRKYMANYYLSLEADRAADKLYVVKKDNEGLFNDIIKTMNDVSSAGTESILKLIRNMDLRKNSLSSIYDEIRKDEKSQLEDEISRFEDMDTYLAINEIERRCKEDGDFAGKLPQMLKYMDEDKAGEILYYIDEGIRNEILSGLDQKSRGELESLMLKEETDKNKYADLSKLYELRPVDVCVKEIGNTDTYSIEELADIYLNLSIKKSSDILSRVEDEDFMKDILSAVRKEEQLQRREQNVAEKMSEGIKFISEYNKKIDELVEVYKKMDPSDVGNILESMMGNNKTVTKFEVDSTPVFEISDSTIVLDVLGKMKKSAVSEILGSMSAKNAAELTQMLAKP</sequence>
<feature type="compositionally biased region" description="Basic and acidic residues" evidence="1">
    <location>
        <begin position="21"/>
        <end position="34"/>
    </location>
</feature>
<gene>
    <name evidence="3" type="ORF">EQM13_08435</name>
</gene>
<reference evidence="4" key="1">
    <citation type="submission" date="2019-01" db="EMBL/GenBank/DDBJ databases">
        <title>Draft genomes of a novel of Sporanaerobacter strains.</title>
        <authorList>
            <person name="Ma S."/>
        </authorList>
    </citation>
    <scope>NUCLEOTIDE SEQUENCE [LARGE SCALE GENOMIC DNA]</scope>
    <source>
        <strain evidence="4">NJN-17</strain>
    </source>
</reference>
<dbReference type="EMBL" id="CP035282">
    <property type="protein sequence ID" value="QAT61608.1"/>
    <property type="molecule type" value="Genomic_DNA"/>
</dbReference>
<organism evidence="3 4">
    <name type="scientific">Acidilutibacter cellobiosedens</name>
    <dbReference type="NCBI Taxonomy" id="2507161"/>
    <lineage>
        <taxon>Bacteria</taxon>
        <taxon>Bacillati</taxon>
        <taxon>Bacillota</taxon>
        <taxon>Tissierellia</taxon>
        <taxon>Tissierellales</taxon>
        <taxon>Acidilutibacteraceae</taxon>
        <taxon>Acidilutibacter</taxon>
    </lineage>
</organism>
<accession>A0A410QCR1</accession>
<evidence type="ECO:0000313" key="3">
    <source>
        <dbReference type="EMBL" id="QAT61608.1"/>
    </source>
</evidence>
<evidence type="ECO:0000313" key="4">
    <source>
        <dbReference type="Proteomes" id="UP000287969"/>
    </source>
</evidence>
<feature type="transmembrane region" description="Helical" evidence="2">
    <location>
        <begin position="43"/>
        <end position="64"/>
    </location>
</feature>
<evidence type="ECO:0000256" key="2">
    <source>
        <dbReference type="SAM" id="Phobius"/>
    </source>
</evidence>
<dbReference type="Proteomes" id="UP000287969">
    <property type="component" value="Chromosome"/>
</dbReference>
<proteinExistence type="predicted"/>
<keyword evidence="2" id="KW-1133">Transmembrane helix</keyword>
<dbReference type="OrthoDB" id="1705722at2"/>
<name>A0A410QCR1_9FIRM</name>
<feature type="compositionally biased region" description="Basic and acidic residues" evidence="1">
    <location>
        <begin position="1"/>
        <end position="13"/>
    </location>
</feature>
<evidence type="ECO:0000256" key="1">
    <source>
        <dbReference type="SAM" id="MobiDB-lite"/>
    </source>
</evidence>
<protein>
    <submittedName>
        <fullName evidence="3">Uncharacterized protein</fullName>
    </submittedName>
</protein>
<dbReference type="RefSeq" id="WP_128752442.1">
    <property type="nucleotide sequence ID" value="NZ_CP035282.1"/>
</dbReference>
<keyword evidence="2" id="KW-0812">Transmembrane</keyword>
<keyword evidence="2" id="KW-0472">Membrane</keyword>
<dbReference type="KEGG" id="spoa:EQM13_08435"/>
<feature type="region of interest" description="Disordered" evidence="1">
    <location>
        <begin position="1"/>
        <end position="34"/>
    </location>
</feature>
<dbReference type="SUPFAM" id="SSF158791">
    <property type="entry name" value="MgtE N-terminal domain-like"/>
    <property type="match status" value="1"/>
</dbReference>
<dbReference type="AlphaFoldDB" id="A0A410QCR1"/>
<keyword evidence="4" id="KW-1185">Reference proteome</keyword>